<dbReference type="Proteomes" id="UP000216316">
    <property type="component" value="Unassembled WGS sequence"/>
</dbReference>
<evidence type="ECO:0000313" key="4">
    <source>
        <dbReference type="Proteomes" id="UP000215828"/>
    </source>
</evidence>
<protein>
    <submittedName>
        <fullName evidence="3">Uncharacterized protein</fullName>
    </submittedName>
</protein>
<dbReference type="AlphaFoldDB" id="A0A256LII1"/>
<reference evidence="3 4" key="1">
    <citation type="submission" date="2017-04" db="EMBL/GenBank/DDBJ databases">
        <authorList>
            <person name="Afonso C.L."/>
            <person name="Miller P.J."/>
            <person name="Scott M.A."/>
            <person name="Spackman E."/>
            <person name="Goraichik I."/>
            <person name="Dimitrov K.M."/>
            <person name="Suarez D.L."/>
            <person name="Swayne D.E."/>
        </authorList>
    </citation>
    <scope>NUCLEOTIDE SEQUENCE [LARGE SCALE GENOMIC DNA]</scope>
    <source>
        <strain evidence="3 4">609q</strain>
    </source>
</reference>
<organism evidence="3 4">
    <name type="scientific">Lactobacillus taiwanensis</name>
    <dbReference type="NCBI Taxonomy" id="508451"/>
    <lineage>
        <taxon>Bacteria</taxon>
        <taxon>Bacillati</taxon>
        <taxon>Bacillota</taxon>
        <taxon>Bacilli</taxon>
        <taxon>Lactobacillales</taxon>
        <taxon>Lactobacillaceae</taxon>
        <taxon>Lactobacillus</taxon>
    </lineage>
</organism>
<feature type="transmembrane region" description="Helical" evidence="1">
    <location>
        <begin position="26"/>
        <end position="57"/>
    </location>
</feature>
<comment type="caution">
    <text evidence="3">The sequence shown here is derived from an EMBL/GenBank/DDBJ whole genome shotgun (WGS) entry which is preliminary data.</text>
</comment>
<accession>A0A256LII1</accession>
<name>A0A256LII1_9LACO</name>
<dbReference type="EMBL" id="NGNX01000003">
    <property type="protein sequence ID" value="OYR93259.1"/>
    <property type="molecule type" value="Genomic_DNA"/>
</dbReference>
<evidence type="ECO:0000256" key="1">
    <source>
        <dbReference type="SAM" id="Phobius"/>
    </source>
</evidence>
<evidence type="ECO:0000313" key="2">
    <source>
        <dbReference type="EMBL" id="OYR89043.1"/>
    </source>
</evidence>
<proteinExistence type="predicted"/>
<sequence length="75" mass="8807">MFNLSKIKDAFCFWIKKLVNSNVFPILWGILTLIIALSLAFIFSFVTNNFFILYLIVKVLDSPTNTKTFYFYPQI</sequence>
<keyword evidence="1" id="KW-0472">Membrane</keyword>
<evidence type="ECO:0000313" key="5">
    <source>
        <dbReference type="Proteomes" id="UP000216316"/>
    </source>
</evidence>
<reference evidence="2 5" key="2">
    <citation type="submission" date="2017-05" db="EMBL/GenBank/DDBJ databases">
        <authorList>
            <person name="Lin X.B."/>
            <person name="Stothard P."/>
            <person name="Tasseva G."/>
            <person name="Walter J."/>
        </authorList>
    </citation>
    <scope>NUCLEOTIDE SEQUENCE [LARGE SCALE GENOMIC DNA]</scope>
    <source>
        <strain evidence="2 5">609u</strain>
    </source>
</reference>
<evidence type="ECO:0000313" key="3">
    <source>
        <dbReference type="EMBL" id="OYR93259.1"/>
    </source>
</evidence>
<keyword evidence="5" id="KW-1185">Reference proteome</keyword>
<gene>
    <name evidence="2" type="ORF">CBF53_00720</name>
    <name evidence="3" type="ORF">CBF70_01305</name>
</gene>
<reference evidence="4 5" key="3">
    <citation type="submission" date="2017-09" db="EMBL/GenBank/DDBJ databases">
        <title>Tripartite evolution among Lactobacillus johnsonii, Lactobacillus taiwanensis, Lactobacillus reuteri and their rodent host.</title>
        <authorList>
            <person name="Wang T."/>
            <person name="Knowles S."/>
            <person name="Cheng C."/>
        </authorList>
    </citation>
    <scope>NUCLEOTIDE SEQUENCE [LARGE SCALE GENOMIC DNA]</scope>
    <source>
        <strain evidence="3 4">609q</strain>
        <strain evidence="2 5">609u</strain>
    </source>
</reference>
<keyword evidence="1" id="KW-0812">Transmembrane</keyword>
<dbReference type="EMBL" id="NGNV01000002">
    <property type="protein sequence ID" value="OYR89043.1"/>
    <property type="molecule type" value="Genomic_DNA"/>
</dbReference>
<keyword evidence="1" id="KW-1133">Transmembrane helix</keyword>
<dbReference type="Proteomes" id="UP000215828">
    <property type="component" value="Unassembled WGS sequence"/>
</dbReference>